<dbReference type="AlphaFoldDB" id="A0A3L6ZPH0"/>
<dbReference type="Pfam" id="PF02366">
    <property type="entry name" value="PMT"/>
    <property type="match status" value="1"/>
</dbReference>
<evidence type="ECO:0000256" key="5">
    <source>
        <dbReference type="ARBA" id="ARBA00022679"/>
    </source>
</evidence>
<evidence type="ECO:0000259" key="11">
    <source>
        <dbReference type="Pfam" id="PF02366"/>
    </source>
</evidence>
<feature type="transmembrane region" description="Helical" evidence="10">
    <location>
        <begin position="219"/>
        <end position="241"/>
    </location>
</feature>
<comment type="subcellular location">
    <subcellularLocation>
        <location evidence="10">Cell membrane</location>
    </subcellularLocation>
    <subcellularLocation>
        <location evidence="1">Endomembrane system</location>
        <topology evidence="1">Multi-pass membrane protein</topology>
    </subcellularLocation>
</comment>
<feature type="transmembrane region" description="Helical" evidence="10">
    <location>
        <begin position="486"/>
        <end position="507"/>
    </location>
</feature>
<keyword evidence="8 10" id="KW-0472">Membrane</keyword>
<comment type="caution">
    <text evidence="13">The sequence shown here is derived from an EMBL/GenBank/DDBJ whole genome shotgun (WGS) entry which is preliminary data.</text>
</comment>
<dbReference type="PANTHER" id="PTHR10050:SF46">
    <property type="entry name" value="PROTEIN O-MANNOSYL-TRANSFERASE 2"/>
    <property type="match status" value="1"/>
</dbReference>
<dbReference type="EC" id="2.4.1.-" evidence="10"/>
<dbReference type="InterPro" id="IPR032421">
    <property type="entry name" value="PMT_4TMC"/>
</dbReference>
<keyword evidence="6 10" id="KW-0812">Transmembrane</keyword>
<dbReference type="EMBL" id="RCUV01000013">
    <property type="protein sequence ID" value="RLP69461.1"/>
    <property type="molecule type" value="Genomic_DNA"/>
</dbReference>
<evidence type="ECO:0000313" key="14">
    <source>
        <dbReference type="Proteomes" id="UP000270299"/>
    </source>
</evidence>
<dbReference type="Pfam" id="PF16192">
    <property type="entry name" value="PMT_4TMC"/>
    <property type="match status" value="1"/>
</dbReference>
<evidence type="ECO:0000256" key="2">
    <source>
        <dbReference type="ARBA" id="ARBA00004922"/>
    </source>
</evidence>
<comment type="similarity">
    <text evidence="3 10">Belongs to the glycosyltransferase 39 family.</text>
</comment>
<feature type="transmembrane region" description="Helical" evidence="10">
    <location>
        <begin position="403"/>
        <end position="420"/>
    </location>
</feature>
<feature type="transmembrane region" description="Helical" evidence="10">
    <location>
        <begin position="287"/>
        <end position="308"/>
    </location>
</feature>
<evidence type="ECO:0000259" key="12">
    <source>
        <dbReference type="Pfam" id="PF16192"/>
    </source>
</evidence>
<proteinExistence type="inferred from homology"/>
<evidence type="ECO:0000256" key="6">
    <source>
        <dbReference type="ARBA" id="ARBA00022692"/>
    </source>
</evidence>
<name>A0A3L6ZPH0_9MICO</name>
<feature type="transmembrane region" description="Helical" evidence="10">
    <location>
        <begin position="126"/>
        <end position="147"/>
    </location>
</feature>
<keyword evidence="10" id="KW-1003">Cell membrane</keyword>
<dbReference type="Proteomes" id="UP000270299">
    <property type="component" value="Unassembled WGS sequence"/>
</dbReference>
<dbReference type="GO" id="GO:0004169">
    <property type="term" value="F:dolichyl-phosphate-mannose-protein mannosyltransferase activity"/>
    <property type="evidence" value="ECO:0007669"/>
    <property type="project" value="UniProtKB-UniRule"/>
</dbReference>
<feature type="transmembrane region" description="Helical" evidence="10">
    <location>
        <begin position="450"/>
        <end position="474"/>
    </location>
</feature>
<evidence type="ECO:0000256" key="7">
    <source>
        <dbReference type="ARBA" id="ARBA00022989"/>
    </source>
</evidence>
<dbReference type="InterPro" id="IPR027005">
    <property type="entry name" value="PMT-like"/>
</dbReference>
<dbReference type="InterPro" id="IPR003342">
    <property type="entry name" value="ArnT-like_N"/>
</dbReference>
<sequence>MPDDMLPEERGSRFDDWSKRMLSTPARRTAWYWGAPILVTLLAGILRIWNLGHPSSLVFDETFYVKDAWTLLQNGYESSWPENSDQAFNRGETSGYLDDPSYVVHPPLGKWLIALGLAAFGAGDSVAWRISTAIVGTLAVLLLMLIARKLFASTLLAVLAGFLFAIDGQAIVMSRVAVLDNSVMFFALLGFGCVLLDRSWHDRVLGERVARLRAAGRDLAWGPVIWWRPWVLAAGLCFGLASSVKWSGLYFLAAFGLYLIVVDALARRRLGLGLWTSASVLKQGPATFLLFVPPALAVYLASWTNWFVSDNAYYRTWAEQSSNAWTGALAWVPPAWQSFLHYQQSIYTFHVGLSASHPYAADPLGWLTLTRPTSMWYASPDAGSPGCAVEPCSQAITSIANPLIWWAGVAALLYLVYRLARYREWRVGLILMGIVAGYLPWLLYTERTVFQFYTIVFLPYVILGLVFVCGLILGSPGDETWRRSRGISLTVLFVAAAALVSAFWYPLWSATTVPYWFWMLHSWLPSWV</sequence>
<evidence type="ECO:0000256" key="4">
    <source>
        <dbReference type="ARBA" id="ARBA00022676"/>
    </source>
</evidence>
<reference evidence="13 14" key="1">
    <citation type="submission" date="2018-10" db="EMBL/GenBank/DDBJ databases">
        <authorList>
            <person name="Li J."/>
        </authorList>
    </citation>
    <scope>NUCLEOTIDE SEQUENCE [LARGE SCALE GENOMIC DNA]</scope>
    <source>
        <strain evidence="13 14">CCTCC AB209002</strain>
    </source>
</reference>
<feature type="transmembrane region" description="Helical" evidence="10">
    <location>
        <begin position="154"/>
        <end position="172"/>
    </location>
</feature>
<evidence type="ECO:0000256" key="10">
    <source>
        <dbReference type="RuleBase" id="RU367007"/>
    </source>
</evidence>
<keyword evidence="14" id="KW-1185">Reference proteome</keyword>
<dbReference type="GO" id="GO:0005886">
    <property type="term" value="C:plasma membrane"/>
    <property type="evidence" value="ECO:0007669"/>
    <property type="project" value="UniProtKB-SubCell"/>
</dbReference>
<feature type="transmembrane region" description="Helical" evidence="10">
    <location>
        <begin position="427"/>
        <end position="444"/>
    </location>
</feature>
<comment type="pathway">
    <text evidence="2 10">Protein modification; protein glycosylation.</text>
</comment>
<keyword evidence="5 10" id="KW-0808">Transferase</keyword>
<dbReference type="UniPathway" id="UPA00378"/>
<dbReference type="PANTHER" id="PTHR10050">
    <property type="entry name" value="DOLICHYL-PHOSPHATE-MANNOSE--PROTEIN MANNOSYLTRANSFERASE"/>
    <property type="match status" value="1"/>
</dbReference>
<feature type="transmembrane region" description="Helical" evidence="10">
    <location>
        <begin position="30"/>
        <end position="49"/>
    </location>
</feature>
<dbReference type="OrthoDB" id="9776737at2"/>
<feature type="domain" description="ArnT-like N-terminal" evidence="11">
    <location>
        <begin position="38"/>
        <end position="262"/>
    </location>
</feature>
<keyword evidence="7 10" id="KW-1133">Transmembrane helix</keyword>
<comment type="function">
    <text evidence="10">Protein O-mannosyltransferase that catalyzes the transfer of a single mannose residue from a polyprenol phospho-mannosyl lipidic donor to the hydroxyl group of selected serine and threonine residues in acceptor proteins.</text>
</comment>
<evidence type="ECO:0000256" key="8">
    <source>
        <dbReference type="ARBA" id="ARBA00023136"/>
    </source>
</evidence>
<protein>
    <recommendedName>
        <fullName evidence="9 10">Polyprenol-phosphate-mannose--protein mannosyltransferase</fullName>
        <ecNumber evidence="10">2.4.1.-</ecNumber>
    </recommendedName>
</protein>
<evidence type="ECO:0000256" key="9">
    <source>
        <dbReference type="ARBA" id="ARBA00093617"/>
    </source>
</evidence>
<evidence type="ECO:0000313" key="13">
    <source>
        <dbReference type="EMBL" id="RLP69461.1"/>
    </source>
</evidence>
<feature type="domain" description="Protein O-mannosyl-transferase C-terminal four TM" evidence="12">
    <location>
        <begin position="336"/>
        <end position="527"/>
    </location>
</feature>
<feature type="transmembrane region" description="Helical" evidence="10">
    <location>
        <begin position="178"/>
        <end position="198"/>
    </location>
</feature>
<organism evidence="13 14">
    <name type="scientific">Mycetocola manganoxydans</name>
    <dbReference type="NCBI Taxonomy" id="699879"/>
    <lineage>
        <taxon>Bacteria</taxon>
        <taxon>Bacillati</taxon>
        <taxon>Actinomycetota</taxon>
        <taxon>Actinomycetes</taxon>
        <taxon>Micrococcales</taxon>
        <taxon>Microbacteriaceae</taxon>
        <taxon>Mycetocola</taxon>
    </lineage>
</organism>
<keyword evidence="4 10" id="KW-0328">Glycosyltransferase</keyword>
<feature type="transmembrane region" description="Helical" evidence="10">
    <location>
        <begin position="247"/>
        <end position="266"/>
    </location>
</feature>
<accession>A0A3L6ZPH0</accession>
<dbReference type="GO" id="GO:0012505">
    <property type="term" value="C:endomembrane system"/>
    <property type="evidence" value="ECO:0007669"/>
    <property type="project" value="UniProtKB-SubCell"/>
</dbReference>
<evidence type="ECO:0000256" key="1">
    <source>
        <dbReference type="ARBA" id="ARBA00004127"/>
    </source>
</evidence>
<gene>
    <name evidence="13" type="ORF">D9V29_12040</name>
</gene>
<evidence type="ECO:0000256" key="3">
    <source>
        <dbReference type="ARBA" id="ARBA00007222"/>
    </source>
</evidence>